<organism evidence="1 2">
    <name type="scientific">Lolium multiflorum</name>
    <name type="common">Italian ryegrass</name>
    <name type="synonym">Lolium perenne subsp. multiflorum</name>
    <dbReference type="NCBI Taxonomy" id="4521"/>
    <lineage>
        <taxon>Eukaryota</taxon>
        <taxon>Viridiplantae</taxon>
        <taxon>Streptophyta</taxon>
        <taxon>Embryophyta</taxon>
        <taxon>Tracheophyta</taxon>
        <taxon>Spermatophyta</taxon>
        <taxon>Magnoliopsida</taxon>
        <taxon>Liliopsida</taxon>
        <taxon>Poales</taxon>
        <taxon>Poaceae</taxon>
        <taxon>BOP clade</taxon>
        <taxon>Pooideae</taxon>
        <taxon>Poodae</taxon>
        <taxon>Poeae</taxon>
        <taxon>Poeae Chloroplast Group 2 (Poeae type)</taxon>
        <taxon>Loliodinae</taxon>
        <taxon>Loliinae</taxon>
        <taxon>Lolium</taxon>
    </lineage>
</organism>
<reference evidence="1" key="1">
    <citation type="submission" date="2023-07" db="EMBL/GenBank/DDBJ databases">
        <title>A chromosome-level genome assembly of Lolium multiflorum.</title>
        <authorList>
            <person name="Chen Y."/>
            <person name="Copetti D."/>
            <person name="Kolliker R."/>
            <person name="Studer B."/>
        </authorList>
    </citation>
    <scope>NUCLEOTIDE SEQUENCE</scope>
    <source>
        <strain evidence="1">02402/16</strain>
        <tissue evidence="1">Leaf</tissue>
    </source>
</reference>
<dbReference type="Proteomes" id="UP001231189">
    <property type="component" value="Unassembled WGS sequence"/>
</dbReference>
<proteinExistence type="predicted"/>
<evidence type="ECO:0000313" key="2">
    <source>
        <dbReference type="Proteomes" id="UP001231189"/>
    </source>
</evidence>
<keyword evidence="2" id="KW-1185">Reference proteome</keyword>
<gene>
    <name evidence="1" type="ORF">QYE76_015150</name>
</gene>
<dbReference type="AlphaFoldDB" id="A0AAD8U5W7"/>
<comment type="caution">
    <text evidence="1">The sequence shown here is derived from an EMBL/GenBank/DDBJ whole genome shotgun (WGS) entry which is preliminary data.</text>
</comment>
<dbReference type="EMBL" id="JAUUTY010000001">
    <property type="protein sequence ID" value="KAK1698453.1"/>
    <property type="molecule type" value="Genomic_DNA"/>
</dbReference>
<protein>
    <submittedName>
        <fullName evidence="1">Uncharacterized protein</fullName>
    </submittedName>
</protein>
<sequence>MVASGVMSSALAPESLVLRRITFRDHQPSTCFLAPTVRLNLGFILRETCFYTHHTFHLGFPTDVCIYAYGATTAALPWALVWPCVDLRLLKASVAKPPVPRATIRKTFRDAAAESHLGIQEIAGTLPERDSSPGGLFIAMIASGG</sequence>
<accession>A0AAD8U5W7</accession>
<name>A0AAD8U5W7_LOLMU</name>
<evidence type="ECO:0000313" key="1">
    <source>
        <dbReference type="EMBL" id="KAK1698453.1"/>
    </source>
</evidence>